<gene>
    <name evidence="2" type="ORF">LY79DRAFT_550292</name>
</gene>
<dbReference type="RefSeq" id="XP_060415480.1">
    <property type="nucleotide sequence ID" value="XM_060557553.1"/>
</dbReference>
<dbReference type="EMBL" id="JAHLJV010000021">
    <property type="protein sequence ID" value="KAK1594259.1"/>
    <property type="molecule type" value="Genomic_DNA"/>
</dbReference>
<proteinExistence type="predicted"/>
<sequence length="159" mass="18137">MAYRDHRRVEEVSNPFPAHSRPSLLVSNVRTHMGWPRGRGAATPISKPNVEALLKPLSSRSSFPIWEHFRRNKNSPRQYDGGDTCRGVPRCFGPGREKIPKKTKSVYRSSRVIRYNMMPRVPQLPRDPDQDARESTAAPRSSRRLLQPGFEVPPCHAGR</sequence>
<feature type="region of interest" description="Disordered" evidence="1">
    <location>
        <begin position="116"/>
        <end position="159"/>
    </location>
</feature>
<dbReference type="Proteomes" id="UP001230504">
    <property type="component" value="Unassembled WGS sequence"/>
</dbReference>
<evidence type="ECO:0000256" key="1">
    <source>
        <dbReference type="SAM" id="MobiDB-lite"/>
    </source>
</evidence>
<keyword evidence="3" id="KW-1185">Reference proteome</keyword>
<reference evidence="2" key="1">
    <citation type="submission" date="2021-06" db="EMBL/GenBank/DDBJ databases">
        <title>Comparative genomics, transcriptomics and evolutionary studies reveal genomic signatures of adaptation to plant cell wall in hemibiotrophic fungi.</title>
        <authorList>
            <consortium name="DOE Joint Genome Institute"/>
            <person name="Baroncelli R."/>
            <person name="Diaz J.F."/>
            <person name="Benocci T."/>
            <person name="Peng M."/>
            <person name="Battaglia E."/>
            <person name="Haridas S."/>
            <person name="Andreopoulos W."/>
            <person name="Labutti K."/>
            <person name="Pangilinan J."/>
            <person name="Floch G.L."/>
            <person name="Makela M.R."/>
            <person name="Henrissat B."/>
            <person name="Grigoriev I.V."/>
            <person name="Crouch J.A."/>
            <person name="De Vries R.P."/>
            <person name="Sukno S.A."/>
            <person name="Thon M.R."/>
        </authorList>
    </citation>
    <scope>NUCLEOTIDE SEQUENCE</scope>
    <source>
        <strain evidence="2">CBS 125086</strain>
    </source>
</reference>
<accession>A0AAD8V5Z8</accession>
<evidence type="ECO:0000313" key="3">
    <source>
        <dbReference type="Proteomes" id="UP001230504"/>
    </source>
</evidence>
<name>A0AAD8V5Z8_9PEZI</name>
<dbReference type="GeneID" id="85441793"/>
<organism evidence="2 3">
    <name type="scientific">Colletotrichum navitas</name>
    <dbReference type="NCBI Taxonomy" id="681940"/>
    <lineage>
        <taxon>Eukaryota</taxon>
        <taxon>Fungi</taxon>
        <taxon>Dikarya</taxon>
        <taxon>Ascomycota</taxon>
        <taxon>Pezizomycotina</taxon>
        <taxon>Sordariomycetes</taxon>
        <taxon>Hypocreomycetidae</taxon>
        <taxon>Glomerellales</taxon>
        <taxon>Glomerellaceae</taxon>
        <taxon>Colletotrichum</taxon>
        <taxon>Colletotrichum graminicola species complex</taxon>
    </lineage>
</organism>
<comment type="caution">
    <text evidence="2">The sequence shown here is derived from an EMBL/GenBank/DDBJ whole genome shotgun (WGS) entry which is preliminary data.</text>
</comment>
<protein>
    <submittedName>
        <fullName evidence="2">Uncharacterized protein</fullName>
    </submittedName>
</protein>
<evidence type="ECO:0000313" key="2">
    <source>
        <dbReference type="EMBL" id="KAK1594259.1"/>
    </source>
</evidence>
<dbReference type="AlphaFoldDB" id="A0AAD8V5Z8"/>